<keyword evidence="4" id="KW-1185">Reference proteome</keyword>
<dbReference type="Gene3D" id="3.40.190.150">
    <property type="entry name" value="Bordetella uptake gene, domain 1"/>
    <property type="match status" value="1"/>
</dbReference>
<dbReference type="Proteomes" id="UP000214603">
    <property type="component" value="Unassembled WGS sequence"/>
</dbReference>
<dbReference type="EMBL" id="NJIH01000002">
    <property type="protein sequence ID" value="OWT65716.1"/>
    <property type="molecule type" value="Genomic_DNA"/>
</dbReference>
<dbReference type="CDD" id="cd07012">
    <property type="entry name" value="PBP2_Bug_TTT"/>
    <property type="match status" value="1"/>
</dbReference>
<sequence>MKEEHMRDTSRARWCAGILMGTMALLAAACAAAAPALRVVVSLPAGGGVDAMARIVAQGLAKRCDCSVVVENKPGASGTIAARAVINSSSSEPSILASGNQEITIAPFLIKDPYYRPMHDLQPLLQVGTVASVLFAKAGGEWASSAAFLRSLHRSPAIGIGVPGVGTPMHLALSAVAGEAGGAFLAVPYKGAPGVVMAVLSQSVAYGTAGLPAVSSLIANGGVRALAVLGSQSSSLLPGVPAITSYVPLREKIPEISYGFFAPSSWPQARRRQLEADLKAVVQDPDIRKKLERLGIEKPVMGAAAYEAELKSQLKYYGHAMARLAKTESGHGHQ</sequence>
<dbReference type="InterPro" id="IPR005064">
    <property type="entry name" value="BUG"/>
</dbReference>
<gene>
    <name evidence="3" type="ORF">CEY11_03010</name>
</gene>
<proteinExistence type="inferred from homology"/>
<evidence type="ECO:0000313" key="3">
    <source>
        <dbReference type="EMBL" id="OWT65716.1"/>
    </source>
</evidence>
<dbReference type="Pfam" id="PF03401">
    <property type="entry name" value="TctC"/>
    <property type="match status" value="1"/>
</dbReference>
<feature type="chain" id="PRO_5013279620" description="ABC transporter substrate-binding protein" evidence="2">
    <location>
        <begin position="34"/>
        <end position="334"/>
    </location>
</feature>
<organism evidence="3 4">
    <name type="scientific">Candidimonas nitroreducens</name>
    <dbReference type="NCBI Taxonomy" id="683354"/>
    <lineage>
        <taxon>Bacteria</taxon>
        <taxon>Pseudomonadati</taxon>
        <taxon>Pseudomonadota</taxon>
        <taxon>Betaproteobacteria</taxon>
        <taxon>Burkholderiales</taxon>
        <taxon>Alcaligenaceae</taxon>
        <taxon>Candidimonas</taxon>
    </lineage>
</organism>
<evidence type="ECO:0008006" key="5">
    <source>
        <dbReference type="Google" id="ProtNLM"/>
    </source>
</evidence>
<protein>
    <recommendedName>
        <fullName evidence="5">ABC transporter substrate-binding protein</fullName>
    </recommendedName>
</protein>
<evidence type="ECO:0000256" key="2">
    <source>
        <dbReference type="SAM" id="SignalP"/>
    </source>
</evidence>
<comment type="similarity">
    <text evidence="1">Belongs to the UPF0065 (bug) family.</text>
</comment>
<comment type="caution">
    <text evidence="3">The sequence shown here is derived from an EMBL/GenBank/DDBJ whole genome shotgun (WGS) entry which is preliminary data.</text>
</comment>
<evidence type="ECO:0000256" key="1">
    <source>
        <dbReference type="ARBA" id="ARBA00006987"/>
    </source>
</evidence>
<reference evidence="4" key="1">
    <citation type="submission" date="2017-06" db="EMBL/GenBank/DDBJ databases">
        <title>Herbaspirillum phytohormonus sp. nov., isolated from the root nodule of Robinia pseudoacacia in lead-zinc mine.</title>
        <authorList>
            <person name="Fan M."/>
            <person name="Lin Y."/>
        </authorList>
    </citation>
    <scope>NUCLEOTIDE SEQUENCE [LARGE SCALE GENOMIC DNA]</scope>
    <source>
        <strain evidence="4">SC-089</strain>
    </source>
</reference>
<feature type="signal peptide" evidence="2">
    <location>
        <begin position="1"/>
        <end position="33"/>
    </location>
</feature>
<dbReference type="PANTHER" id="PTHR42928:SF5">
    <property type="entry name" value="BLR1237 PROTEIN"/>
    <property type="match status" value="1"/>
</dbReference>
<dbReference type="InterPro" id="IPR042100">
    <property type="entry name" value="Bug_dom1"/>
</dbReference>
<dbReference type="Gene3D" id="3.40.190.10">
    <property type="entry name" value="Periplasmic binding protein-like II"/>
    <property type="match status" value="1"/>
</dbReference>
<accession>A0A225MWP2</accession>
<dbReference type="PIRSF" id="PIRSF017082">
    <property type="entry name" value="YflP"/>
    <property type="match status" value="1"/>
</dbReference>
<dbReference type="AlphaFoldDB" id="A0A225MWP2"/>
<dbReference type="PROSITE" id="PS51257">
    <property type="entry name" value="PROKAR_LIPOPROTEIN"/>
    <property type="match status" value="1"/>
</dbReference>
<dbReference type="PANTHER" id="PTHR42928">
    <property type="entry name" value="TRICARBOXYLATE-BINDING PROTEIN"/>
    <property type="match status" value="1"/>
</dbReference>
<evidence type="ECO:0000313" key="4">
    <source>
        <dbReference type="Proteomes" id="UP000214603"/>
    </source>
</evidence>
<name>A0A225MWP2_9BURK</name>
<keyword evidence="2" id="KW-0732">Signal</keyword>